<dbReference type="SUPFAM" id="SSF53850">
    <property type="entry name" value="Periplasmic binding protein-like II"/>
    <property type="match status" value="1"/>
</dbReference>
<dbReference type="Gene3D" id="3.40.190.10">
    <property type="entry name" value="Periplasmic binding protein-like II"/>
    <property type="match status" value="2"/>
</dbReference>
<organism evidence="2 3">
    <name type="scientific">Desulfuromonas thiophila</name>
    <dbReference type="NCBI Taxonomy" id="57664"/>
    <lineage>
        <taxon>Bacteria</taxon>
        <taxon>Pseudomonadati</taxon>
        <taxon>Thermodesulfobacteriota</taxon>
        <taxon>Desulfuromonadia</taxon>
        <taxon>Desulfuromonadales</taxon>
        <taxon>Desulfuromonadaceae</taxon>
        <taxon>Desulfuromonas</taxon>
    </lineage>
</organism>
<feature type="signal peptide" evidence="1">
    <location>
        <begin position="1"/>
        <end position="38"/>
    </location>
</feature>
<keyword evidence="3" id="KW-1185">Reference proteome</keyword>
<reference evidence="3" key="1">
    <citation type="submission" date="2016-10" db="EMBL/GenBank/DDBJ databases">
        <authorList>
            <person name="Varghese N."/>
            <person name="Submissions S."/>
        </authorList>
    </citation>
    <scope>NUCLEOTIDE SEQUENCE [LARGE SCALE GENOMIC DNA]</scope>
    <source>
        <strain evidence="3">DSM 8987</strain>
    </source>
</reference>
<dbReference type="PANTHER" id="PTHR35841">
    <property type="entry name" value="PHOSPHONATES-BINDING PERIPLASMIC PROTEIN"/>
    <property type="match status" value="1"/>
</dbReference>
<evidence type="ECO:0000313" key="2">
    <source>
        <dbReference type="EMBL" id="SDE58263.1"/>
    </source>
</evidence>
<keyword evidence="1" id="KW-0732">Signal</keyword>
<gene>
    <name evidence="2" type="ORF">SAMN05661003_11739</name>
</gene>
<dbReference type="AlphaFoldDB" id="A0A1G7E3H6"/>
<dbReference type="STRING" id="57664.SAMN05661003_11739"/>
<dbReference type="EMBL" id="FNAQ01000017">
    <property type="protein sequence ID" value="SDE58263.1"/>
    <property type="molecule type" value="Genomic_DNA"/>
</dbReference>
<dbReference type="Pfam" id="PF12974">
    <property type="entry name" value="Phosphonate-bd"/>
    <property type="match status" value="1"/>
</dbReference>
<accession>A0A1G7E3H6</accession>
<dbReference type="PANTHER" id="PTHR35841:SF1">
    <property type="entry name" value="PHOSPHONATES-BINDING PERIPLASMIC PROTEIN"/>
    <property type="match status" value="1"/>
</dbReference>
<protein>
    <submittedName>
        <fullName evidence="2">Phosphonate transport system substrate-binding protein</fullName>
    </submittedName>
</protein>
<feature type="chain" id="PRO_5017345646" evidence="1">
    <location>
        <begin position="39"/>
        <end position="329"/>
    </location>
</feature>
<sequence length="329" mass="35269">MLGTTRSVTVFSLGWQRRLALLCACLALVLLGPGQPPAAAHYVPSRSLNPDSLTLGVHPYLNAAELQRRFAPLCAHLSRVCGRPVQWRILPSFGDMAEQFGQPGLELAFTGPTLYVRLRQQQPRLQLLGSLSDGRGLLRGALVVRQDSPLRQVADLRGQTLALVAPYSTMGCMVPRAVLAEHRLGLEDLAAVAFLGNHDNVAYAVLAGRYAAGAVKQEVLDSLQGAGLRVLAPLPPVADHLFIASPTLEPQLVDCLRTALQQLHLSAEGRTLLRALRPDARCVAPVQDSDYDGLRGLESLADTPVDWAQDQGVAGMEQGEEAAGVTPAH</sequence>
<proteinExistence type="predicted"/>
<evidence type="ECO:0000313" key="3">
    <source>
        <dbReference type="Proteomes" id="UP000243205"/>
    </source>
</evidence>
<dbReference type="Proteomes" id="UP000243205">
    <property type="component" value="Unassembled WGS sequence"/>
</dbReference>
<dbReference type="RefSeq" id="WP_171906430.1">
    <property type="nucleotide sequence ID" value="NZ_FNAQ01000017.1"/>
</dbReference>
<evidence type="ECO:0000256" key="1">
    <source>
        <dbReference type="SAM" id="SignalP"/>
    </source>
</evidence>
<name>A0A1G7E3H6_9BACT</name>